<dbReference type="SMART" id="SM00530">
    <property type="entry name" value="HTH_XRE"/>
    <property type="match status" value="1"/>
</dbReference>
<protein>
    <submittedName>
        <fullName evidence="2">Helix-turn-helix domain-containing protein</fullName>
    </submittedName>
</protein>
<reference evidence="2 3" key="1">
    <citation type="journal article" date="2017" name="Nat. Commun.">
        <title>In situ click chemistry generation of cyclooxygenase-2 inhibitors.</title>
        <authorList>
            <person name="Bhardwaj A."/>
            <person name="Kaur J."/>
            <person name="Wuest M."/>
            <person name="Wuest F."/>
        </authorList>
    </citation>
    <scope>NUCLEOTIDE SEQUENCE [LARGE SCALE GENOMIC DNA]</scope>
    <source>
        <strain evidence="2">S2_018_000_R2_106</strain>
    </source>
</reference>
<proteinExistence type="predicted"/>
<name>A0A6N4R1A1_BLAVI</name>
<dbReference type="Proteomes" id="UP000320948">
    <property type="component" value="Unassembled WGS sequence"/>
</dbReference>
<dbReference type="EMBL" id="VAFM01000001">
    <property type="protein sequence ID" value="TKW61106.1"/>
    <property type="molecule type" value="Genomic_DNA"/>
</dbReference>
<sequence length="104" mass="11319">MVSLLTLAKAQEILAKRLRGHRVAQGLTQAGLAKRSGVSLATLRKFEQQGVISLESYLKLALALGLLDKVAEAVAPAPPAYKSIEEVLDVTEKPKRIRKTGWRS</sequence>
<feature type="domain" description="HTH cro/C1-type" evidence="1">
    <location>
        <begin position="18"/>
        <end position="70"/>
    </location>
</feature>
<dbReference type="Pfam" id="PF01381">
    <property type="entry name" value="HTH_3"/>
    <property type="match status" value="1"/>
</dbReference>
<dbReference type="GO" id="GO:0003677">
    <property type="term" value="F:DNA binding"/>
    <property type="evidence" value="ECO:0007669"/>
    <property type="project" value="InterPro"/>
</dbReference>
<dbReference type="Gene3D" id="1.10.260.40">
    <property type="entry name" value="lambda repressor-like DNA-binding domains"/>
    <property type="match status" value="1"/>
</dbReference>
<evidence type="ECO:0000313" key="3">
    <source>
        <dbReference type="Proteomes" id="UP000320948"/>
    </source>
</evidence>
<evidence type="ECO:0000313" key="2">
    <source>
        <dbReference type="EMBL" id="TKW61106.1"/>
    </source>
</evidence>
<dbReference type="CDD" id="cd00093">
    <property type="entry name" value="HTH_XRE"/>
    <property type="match status" value="1"/>
</dbReference>
<dbReference type="AlphaFoldDB" id="A0A6N4R1A1"/>
<dbReference type="SUPFAM" id="SSF47413">
    <property type="entry name" value="lambda repressor-like DNA-binding domains"/>
    <property type="match status" value="1"/>
</dbReference>
<comment type="caution">
    <text evidence="2">The sequence shown here is derived from an EMBL/GenBank/DDBJ whole genome shotgun (WGS) entry which is preliminary data.</text>
</comment>
<organism evidence="2 3">
    <name type="scientific">Blastochloris viridis</name>
    <name type="common">Rhodopseudomonas viridis</name>
    <dbReference type="NCBI Taxonomy" id="1079"/>
    <lineage>
        <taxon>Bacteria</taxon>
        <taxon>Pseudomonadati</taxon>
        <taxon>Pseudomonadota</taxon>
        <taxon>Alphaproteobacteria</taxon>
        <taxon>Hyphomicrobiales</taxon>
        <taxon>Blastochloridaceae</taxon>
        <taxon>Blastochloris</taxon>
    </lineage>
</organism>
<dbReference type="PROSITE" id="PS50943">
    <property type="entry name" value="HTH_CROC1"/>
    <property type="match status" value="1"/>
</dbReference>
<dbReference type="InterPro" id="IPR010982">
    <property type="entry name" value="Lambda_DNA-bd_dom_sf"/>
</dbReference>
<accession>A0A6N4R1A1</accession>
<evidence type="ECO:0000259" key="1">
    <source>
        <dbReference type="PROSITE" id="PS50943"/>
    </source>
</evidence>
<gene>
    <name evidence="2" type="ORF">DI628_00295</name>
</gene>
<dbReference type="InterPro" id="IPR001387">
    <property type="entry name" value="Cro/C1-type_HTH"/>
</dbReference>